<dbReference type="InterPro" id="IPR023753">
    <property type="entry name" value="FAD/NAD-binding_dom"/>
</dbReference>
<evidence type="ECO:0000259" key="6">
    <source>
        <dbReference type="Pfam" id="PF07992"/>
    </source>
</evidence>
<evidence type="ECO:0000256" key="4">
    <source>
        <dbReference type="ARBA" id="ARBA00022827"/>
    </source>
</evidence>
<dbReference type="GO" id="GO:0019646">
    <property type="term" value="P:aerobic electron transport chain"/>
    <property type="evidence" value="ECO:0007669"/>
    <property type="project" value="TreeGrafter"/>
</dbReference>
<dbReference type="KEGG" id="cmav:ABHF33_05995"/>
<dbReference type="PANTHER" id="PTHR42913">
    <property type="entry name" value="APOPTOSIS-INDUCING FACTOR 1"/>
    <property type="match status" value="1"/>
</dbReference>
<dbReference type="EC" id="1.6.5.-" evidence="7"/>
<organism evidence="7">
    <name type="scientific">Chitinibacter mangrovi</name>
    <dbReference type="NCBI Taxonomy" id="3153927"/>
    <lineage>
        <taxon>Bacteria</taxon>
        <taxon>Pseudomonadati</taxon>
        <taxon>Pseudomonadota</taxon>
        <taxon>Betaproteobacteria</taxon>
        <taxon>Neisseriales</taxon>
        <taxon>Chitinibacteraceae</taxon>
        <taxon>Chitinibacter</taxon>
    </lineage>
</organism>
<dbReference type="InterPro" id="IPR036188">
    <property type="entry name" value="FAD/NAD-bd_sf"/>
</dbReference>
<dbReference type="SUPFAM" id="SSF51905">
    <property type="entry name" value="FAD/NAD(P)-binding domain"/>
    <property type="match status" value="2"/>
</dbReference>
<protein>
    <submittedName>
        <fullName evidence="7">NAD(P)/FAD-dependent oxidoreductase</fullName>
        <ecNumber evidence="7">1.6.5.-</ecNumber>
    </submittedName>
</protein>
<dbReference type="AlphaFoldDB" id="A0AAU7FCX3"/>
<evidence type="ECO:0000256" key="2">
    <source>
        <dbReference type="ARBA" id="ARBA00005272"/>
    </source>
</evidence>
<reference evidence="7" key="1">
    <citation type="submission" date="2024-05" db="EMBL/GenBank/DDBJ databases">
        <authorList>
            <person name="Yang L."/>
            <person name="Pan L."/>
        </authorList>
    </citation>
    <scope>NUCLEOTIDE SEQUENCE</scope>
    <source>
        <strain evidence="7">FCG-7</strain>
    </source>
</reference>
<dbReference type="PRINTS" id="PR00368">
    <property type="entry name" value="FADPNR"/>
</dbReference>
<name>A0AAU7FCX3_9NEIS</name>
<comment type="cofactor">
    <cofactor evidence="1">
        <name>FAD</name>
        <dbReference type="ChEBI" id="CHEBI:57692"/>
    </cofactor>
</comment>
<feature type="domain" description="FAD/NAD(P)-binding" evidence="6">
    <location>
        <begin position="7"/>
        <end position="331"/>
    </location>
</feature>
<dbReference type="PRINTS" id="PR00411">
    <property type="entry name" value="PNDRDTASEI"/>
</dbReference>
<dbReference type="InterPro" id="IPR051169">
    <property type="entry name" value="NADH-Q_oxidoreductase"/>
</dbReference>
<dbReference type="PANTHER" id="PTHR42913:SF3">
    <property type="entry name" value="64 KDA MITOCHONDRIAL NADH DEHYDROGENASE (EUROFUNG)"/>
    <property type="match status" value="1"/>
</dbReference>
<proteinExistence type="inferred from homology"/>
<accession>A0AAU7FCX3</accession>
<evidence type="ECO:0000256" key="3">
    <source>
        <dbReference type="ARBA" id="ARBA00022630"/>
    </source>
</evidence>
<keyword evidence="3" id="KW-0285">Flavoprotein</keyword>
<dbReference type="RefSeq" id="WP_348946061.1">
    <property type="nucleotide sequence ID" value="NZ_CP157355.1"/>
</dbReference>
<dbReference type="EMBL" id="CP157355">
    <property type="protein sequence ID" value="XBM01819.1"/>
    <property type="molecule type" value="Genomic_DNA"/>
</dbReference>
<dbReference type="Pfam" id="PF07992">
    <property type="entry name" value="Pyr_redox_2"/>
    <property type="match status" value="1"/>
</dbReference>
<gene>
    <name evidence="7" type="ORF">ABHF33_05995</name>
</gene>
<dbReference type="Gene3D" id="3.50.50.100">
    <property type="match status" value="1"/>
</dbReference>
<keyword evidence="5 7" id="KW-0560">Oxidoreductase</keyword>
<sequence length="434" mass="46220">MSKPLHRIVIVGGGAGGLELATKLGRELGGKKKANIILVDGSPTHIWKPLLHEVATGALNTGEDEVNYFGHAYRNGYQFEFGWMQGVDRERKTITLAAVRDAQGDILTGEREICYDTLVLALGAIANDFGTPGAQEHCMFLNTPSDAERLRRRILDLSFAVGASGHGASKLTIGIVGGGATGVELAAEIDHTIREMHNYGANLSPAQLEITIIEGAPRILSGAPESLSHYATEALAQRGIMVACNARVAAVSDSGFTLADGQQLKAMIRVWAAGVKAADWLSGLGLATNRNNQIEVTTCLQTQTDPNVFAIGDCAAASDGEGGPQLAATAQVAHQQASWLADALIRKLNGREITPFVFKPQGMMVSLGKHTAVGSLAAIVGPQRNYYVEGRGAKLIYASLYRLHQAAVHGWVLAGLLWIGDKLRRVARPTLKLH</sequence>
<evidence type="ECO:0000313" key="7">
    <source>
        <dbReference type="EMBL" id="XBM01819.1"/>
    </source>
</evidence>
<comment type="similarity">
    <text evidence="2">Belongs to the NADH dehydrogenase family.</text>
</comment>
<evidence type="ECO:0000256" key="5">
    <source>
        <dbReference type="ARBA" id="ARBA00023002"/>
    </source>
</evidence>
<keyword evidence="4" id="KW-0274">FAD</keyword>
<evidence type="ECO:0000256" key="1">
    <source>
        <dbReference type="ARBA" id="ARBA00001974"/>
    </source>
</evidence>
<dbReference type="GO" id="GO:0003955">
    <property type="term" value="F:NAD(P)H dehydrogenase (quinone) activity"/>
    <property type="evidence" value="ECO:0007669"/>
    <property type="project" value="TreeGrafter"/>
</dbReference>